<dbReference type="Pfam" id="PF13692">
    <property type="entry name" value="Glyco_trans_1_4"/>
    <property type="match status" value="1"/>
</dbReference>
<dbReference type="EMBL" id="JH159153">
    <property type="protein sequence ID" value="EGZ21151.1"/>
    <property type="molecule type" value="Genomic_DNA"/>
</dbReference>
<dbReference type="SMR" id="G4Z997"/>
<dbReference type="Gene3D" id="1.20.1260.10">
    <property type="match status" value="1"/>
</dbReference>
<dbReference type="AlphaFoldDB" id="G4Z997"/>
<dbReference type="SUPFAM" id="SSF53756">
    <property type="entry name" value="UDP-Glycosyltransferase/glycogen phosphorylase"/>
    <property type="match status" value="1"/>
</dbReference>
<name>G4Z997_PHYSP</name>
<dbReference type="InterPro" id="IPR009078">
    <property type="entry name" value="Ferritin-like_SF"/>
</dbReference>
<dbReference type="PANTHER" id="PTHR42782:SF4">
    <property type="entry name" value="DUF455 DOMAIN-CONTAINING PROTEIN"/>
    <property type="match status" value="1"/>
</dbReference>
<dbReference type="KEGG" id="psoj:PHYSODRAFT_350705"/>
<dbReference type="Pfam" id="PF04305">
    <property type="entry name" value="DUF455"/>
    <property type="match status" value="1"/>
</dbReference>
<dbReference type="InterPro" id="IPR012347">
    <property type="entry name" value="Ferritin-like"/>
</dbReference>
<proteinExistence type="predicted"/>
<reference evidence="1 2" key="1">
    <citation type="journal article" date="2006" name="Science">
        <title>Phytophthora genome sequences uncover evolutionary origins and mechanisms of pathogenesis.</title>
        <authorList>
            <person name="Tyler B.M."/>
            <person name="Tripathy S."/>
            <person name="Zhang X."/>
            <person name="Dehal P."/>
            <person name="Jiang R.H."/>
            <person name="Aerts A."/>
            <person name="Arredondo F.D."/>
            <person name="Baxter L."/>
            <person name="Bensasson D."/>
            <person name="Beynon J.L."/>
            <person name="Chapman J."/>
            <person name="Damasceno C.M."/>
            <person name="Dorrance A.E."/>
            <person name="Dou D."/>
            <person name="Dickerman A.W."/>
            <person name="Dubchak I.L."/>
            <person name="Garbelotto M."/>
            <person name="Gijzen M."/>
            <person name="Gordon S.G."/>
            <person name="Govers F."/>
            <person name="Grunwald N.J."/>
            <person name="Huang W."/>
            <person name="Ivors K.L."/>
            <person name="Jones R.W."/>
            <person name="Kamoun S."/>
            <person name="Krampis K."/>
            <person name="Lamour K.H."/>
            <person name="Lee M.K."/>
            <person name="McDonald W.H."/>
            <person name="Medina M."/>
            <person name="Meijer H.J."/>
            <person name="Nordberg E.K."/>
            <person name="Maclean D.J."/>
            <person name="Ospina-Giraldo M.D."/>
            <person name="Morris P.F."/>
            <person name="Phuntumart V."/>
            <person name="Putnam N.H."/>
            <person name="Rash S."/>
            <person name="Rose J.K."/>
            <person name="Sakihama Y."/>
            <person name="Salamov A.A."/>
            <person name="Savidor A."/>
            <person name="Scheuring C.F."/>
            <person name="Smith B.M."/>
            <person name="Sobral B.W."/>
            <person name="Terry A."/>
            <person name="Torto-Alalibo T.A."/>
            <person name="Win J."/>
            <person name="Xu Z."/>
            <person name="Zhang H."/>
            <person name="Grigoriev I.V."/>
            <person name="Rokhsar D.S."/>
            <person name="Boore J.L."/>
        </authorList>
    </citation>
    <scope>NUCLEOTIDE SEQUENCE [LARGE SCALE GENOMIC DNA]</scope>
    <source>
        <strain evidence="1 2">P6497</strain>
    </source>
</reference>
<dbReference type="InParanoid" id="G4Z997"/>
<evidence type="ECO:0000313" key="1">
    <source>
        <dbReference type="EMBL" id="EGZ21151.1"/>
    </source>
</evidence>
<dbReference type="Proteomes" id="UP000002640">
    <property type="component" value="Unassembled WGS sequence"/>
</dbReference>
<dbReference type="InterPro" id="IPR007402">
    <property type="entry name" value="DUF455"/>
</dbReference>
<dbReference type="OMA" id="AEEMYGW"/>
<sequence length="733" mass="82856">MLRRARVARSLQPRRRLAAASISTSARPGSLLAYGARILRCTDPLEKVSLTFECQNRWNSDHLPVFCEAQWGSHFPPDLPARGPKPELLPPKQMPSMKQLQTQASIPVIMLHALAHIELGAIDNYWDTIVRFDPVQHQLPKEFYDDFLKVAADEARHFKMVDDRLRELGSEYGALPATRALLEHAANTAADLAARIAVVPLVQEARGLDSGDRLIHRIKSMGDKASAKVVEQIVWEERQHVRCGIKWFKHIAKVQNREKDQVAYFQELVLQFFPDGLPGPFDVEARLASDMSTEWYQPLESKVAHSVAAFAASKKKVILAGSVWPERTSSAAGVRSADIISVLQERGFQVLCVSPSRLNDHTARLEEEQGVRSMQADANTDAFQNLLLETMPQLVVFDRFIAEEMYGWQAKKYAPEALRVLDLQDVHFVRKAREFAVKKQGVGFEDTLDGQRLDIAPVEKIAIRELASIHRSDLTLYVSDFERDLLISRFQVPDSGLERCDFFYPEIGSTTLKSFDERKDIAFIGSFKHAPNVDAVEWTKKTLLPLFRNIGGEAEVHIYGSYGESKRFAMLDDPTQGFRMKGFAPDAHDTLSQYRLSIAPLRFGAGIKGKIADSWFVGTPCVSTSIGSEGMTLENMPWGGAVADDPQAFVTDMQRLYNDEPHWNTARDAGVVACSERYDRSRNADRLMERVERAMSEKHALRENNWMGRILWSEKFRATEYMSRYIRAKNGAE</sequence>
<organism evidence="1 2">
    <name type="scientific">Phytophthora sojae (strain P6497)</name>
    <name type="common">Soybean stem and root rot agent</name>
    <name type="synonym">Phytophthora megasperma f. sp. glycines</name>
    <dbReference type="NCBI Taxonomy" id="1094619"/>
    <lineage>
        <taxon>Eukaryota</taxon>
        <taxon>Sar</taxon>
        <taxon>Stramenopiles</taxon>
        <taxon>Oomycota</taxon>
        <taxon>Peronosporomycetes</taxon>
        <taxon>Peronosporales</taxon>
        <taxon>Peronosporaceae</taxon>
        <taxon>Phytophthora</taxon>
    </lineage>
</organism>
<evidence type="ECO:0000313" key="2">
    <source>
        <dbReference type="Proteomes" id="UP000002640"/>
    </source>
</evidence>
<protein>
    <submittedName>
        <fullName evidence="1">Uncharacterized protein</fullName>
    </submittedName>
</protein>
<accession>G4Z997</accession>
<dbReference type="GeneID" id="20649156"/>
<dbReference type="SUPFAM" id="SSF47240">
    <property type="entry name" value="Ferritin-like"/>
    <property type="match status" value="1"/>
</dbReference>
<dbReference type="PANTHER" id="PTHR42782">
    <property type="entry name" value="SI:CH73-314G15.3"/>
    <property type="match status" value="1"/>
</dbReference>
<dbReference type="RefSeq" id="XP_009523868.1">
    <property type="nucleotide sequence ID" value="XM_009525573.1"/>
</dbReference>
<dbReference type="CDD" id="cd00657">
    <property type="entry name" value="Ferritin_like"/>
    <property type="match status" value="1"/>
</dbReference>
<dbReference type="Gene3D" id="3.40.50.2000">
    <property type="entry name" value="Glycogen Phosphorylase B"/>
    <property type="match status" value="1"/>
</dbReference>
<keyword evidence="2" id="KW-1185">Reference proteome</keyword>
<gene>
    <name evidence="1" type="ORF">PHYSODRAFT_350705</name>
</gene>